<reference evidence="3" key="2">
    <citation type="journal article" date="2013" name="Stand. Genomic Sci.">
        <title>Complete genome sequence of Desulfocapsa sulfexigens, a marine deltaproteobacterium specialized in disproportionating inorganic sulfur compounds.</title>
        <authorList>
            <person name="Finster K.W."/>
            <person name="Kjeldsen K.U."/>
            <person name="Kube M."/>
            <person name="Reinhardt R."/>
            <person name="Mussmann M."/>
            <person name="Amann R."/>
            <person name="Schreiber L."/>
        </authorList>
    </citation>
    <scope>NUCLEOTIDE SEQUENCE [LARGE SCALE GENOMIC DNA]</scope>
    <source>
        <strain evidence="3">DSM 10523 / SB164P1</strain>
    </source>
</reference>
<dbReference type="Pfam" id="PF01042">
    <property type="entry name" value="Ribonuc_L-PSP"/>
    <property type="match status" value="1"/>
</dbReference>
<protein>
    <submittedName>
        <fullName evidence="2">Uncharacterized protein</fullName>
    </submittedName>
</protein>
<dbReference type="InterPro" id="IPR035959">
    <property type="entry name" value="RutC-like_sf"/>
</dbReference>
<dbReference type="KEGG" id="dpi:BN4_10051"/>
<dbReference type="PATRIC" id="fig|879567.3.peg.55"/>
<dbReference type="Gene3D" id="3.30.1330.40">
    <property type="entry name" value="RutC-like"/>
    <property type="match status" value="1"/>
</dbReference>
<dbReference type="EMBL" id="FO203427">
    <property type="protein sequence ID" value="CCH47291.1"/>
    <property type="molecule type" value="Genomic_DNA"/>
</dbReference>
<evidence type="ECO:0000313" key="2">
    <source>
        <dbReference type="EMBL" id="CCH47291.1"/>
    </source>
</evidence>
<dbReference type="CDD" id="cd00448">
    <property type="entry name" value="YjgF_YER057c_UK114_family"/>
    <property type="match status" value="1"/>
</dbReference>
<proteinExistence type="inferred from homology"/>
<accession>M1WJ52</accession>
<dbReference type="SUPFAM" id="SSF55298">
    <property type="entry name" value="YjgF-like"/>
    <property type="match status" value="1"/>
</dbReference>
<dbReference type="Proteomes" id="UP000011724">
    <property type="component" value="Chromosome"/>
</dbReference>
<dbReference type="FunFam" id="3.30.1330.40:FF:000001">
    <property type="entry name" value="L-PSP family endoribonuclease"/>
    <property type="match status" value="1"/>
</dbReference>
<dbReference type="GO" id="GO:0005829">
    <property type="term" value="C:cytosol"/>
    <property type="evidence" value="ECO:0007669"/>
    <property type="project" value="TreeGrafter"/>
</dbReference>
<dbReference type="InterPro" id="IPR006056">
    <property type="entry name" value="RidA"/>
</dbReference>
<dbReference type="STRING" id="1322246.BN4_10051"/>
<dbReference type="PANTHER" id="PTHR11803">
    <property type="entry name" value="2-IMINOBUTANOATE/2-IMINOPROPANOATE DEAMINASE RIDA"/>
    <property type="match status" value="1"/>
</dbReference>
<dbReference type="AlphaFoldDB" id="M1WJ52"/>
<evidence type="ECO:0000313" key="3">
    <source>
        <dbReference type="Proteomes" id="UP000011724"/>
    </source>
</evidence>
<dbReference type="InterPro" id="IPR006175">
    <property type="entry name" value="YjgF/YER057c/UK114"/>
</dbReference>
<dbReference type="PANTHER" id="PTHR11803:SF58">
    <property type="entry name" value="PROTEIN HMF1-RELATED"/>
    <property type="match status" value="1"/>
</dbReference>
<dbReference type="eggNOG" id="COG0251">
    <property type="taxonomic scope" value="Bacteria"/>
</dbReference>
<dbReference type="OrthoDB" id="9808943at2"/>
<keyword evidence="3" id="KW-1185">Reference proteome</keyword>
<gene>
    <name evidence="2" type="ordered locus">BN4_10051</name>
</gene>
<organism evidence="2 3">
    <name type="scientific">Pseudodesulfovibrio piezophilus (strain DSM 21447 / JCM 15486 / C1TLV30)</name>
    <name type="common">Desulfovibrio piezophilus</name>
    <dbReference type="NCBI Taxonomy" id="1322246"/>
    <lineage>
        <taxon>Bacteria</taxon>
        <taxon>Pseudomonadati</taxon>
        <taxon>Thermodesulfobacteriota</taxon>
        <taxon>Desulfovibrionia</taxon>
        <taxon>Desulfovibrionales</taxon>
        <taxon>Desulfovibrionaceae</taxon>
    </lineage>
</organism>
<sequence>MSDIKLIHTDQAPAAVGPYSQATKTDGKIYVSGQLGLIPEKGELALGFEAQTRQALENLKTILAAGGSGLNKVLSVDVFVTDMSQFPNLNAIYAEYFSAHKPARAAIEVSALPLGGLVEFKCIALAD</sequence>
<comment type="similarity">
    <text evidence="1">Belongs to the RutC family.</text>
</comment>
<dbReference type="BioCyc" id="DPIE1322246:BN4_RS00295-MONOMER"/>
<dbReference type="NCBIfam" id="TIGR00004">
    <property type="entry name" value="Rid family detoxifying hydrolase"/>
    <property type="match status" value="1"/>
</dbReference>
<dbReference type="GO" id="GO:0019239">
    <property type="term" value="F:deaminase activity"/>
    <property type="evidence" value="ECO:0007669"/>
    <property type="project" value="TreeGrafter"/>
</dbReference>
<dbReference type="RefSeq" id="WP_015413346.1">
    <property type="nucleotide sequence ID" value="NC_020409.1"/>
</dbReference>
<reference evidence="2 3" key="1">
    <citation type="journal article" date="2013" name="PLoS ONE">
        <title>The first genomic and proteomic characterization of a deep-sea sulfate reducer: insights into the piezophilic lifestyle of Desulfovibrio piezophilus.</title>
        <authorList>
            <person name="Pradel N."/>
            <person name="Ji B."/>
            <person name="Gimenez G."/>
            <person name="Talla E."/>
            <person name="Lenoble P."/>
            <person name="Garel M."/>
            <person name="Tamburini C."/>
            <person name="Fourquet P."/>
            <person name="Lebrun R."/>
            <person name="Bertin P."/>
            <person name="Denis Y."/>
            <person name="Pophillat M."/>
            <person name="Barbe V."/>
            <person name="Ollivier B."/>
            <person name="Dolla A."/>
        </authorList>
    </citation>
    <scope>NUCLEOTIDE SEQUENCE [LARGE SCALE GENOMIC DNA]</scope>
    <source>
        <strain evidence="3">DSM 10523 / SB164P1</strain>
    </source>
</reference>
<name>M1WJ52_PSEP2</name>
<evidence type="ECO:0000256" key="1">
    <source>
        <dbReference type="ARBA" id="ARBA00010552"/>
    </source>
</evidence>
<dbReference type="HOGENOM" id="CLU_100715_7_1_7"/>